<dbReference type="InterPro" id="IPR016187">
    <property type="entry name" value="CTDL_fold"/>
</dbReference>
<dbReference type="PROSITE" id="PS00615">
    <property type="entry name" value="C_TYPE_LECTIN_1"/>
    <property type="match status" value="3"/>
</dbReference>
<keyword evidence="3" id="KW-0597">Phosphoprotein</keyword>
<proteinExistence type="predicted"/>
<evidence type="ECO:0000256" key="18">
    <source>
        <dbReference type="PROSITE-ProRule" id="PRU00479"/>
    </source>
</evidence>
<keyword evidence="23" id="KW-1185">Reference proteome</keyword>
<dbReference type="FunFam" id="3.10.100.10:FF:000020">
    <property type="entry name" value="Mannose receptor C type 2"/>
    <property type="match status" value="1"/>
</dbReference>
<evidence type="ECO:0000256" key="11">
    <source>
        <dbReference type="ARBA" id="ARBA00022989"/>
    </source>
</evidence>
<keyword evidence="14 24" id="KW-0675">Receptor</keyword>
<dbReference type="GO" id="GO:0030246">
    <property type="term" value="F:carbohydrate binding"/>
    <property type="evidence" value="ECO:0007669"/>
    <property type="project" value="UniProtKB-KW"/>
</dbReference>
<evidence type="ECO:0000256" key="5">
    <source>
        <dbReference type="ARBA" id="ARBA00022692"/>
    </source>
</evidence>
<comment type="subcellular location">
    <subcellularLocation>
        <location evidence="1">Membrane</location>
        <topology evidence="1">Single-pass membrane protein</topology>
    </subcellularLocation>
</comment>
<feature type="domain" description="C-type lectin" evidence="21">
    <location>
        <begin position="976"/>
        <end position="1066"/>
    </location>
</feature>
<feature type="domain" description="C-type lectin" evidence="21">
    <location>
        <begin position="386"/>
        <end position="502"/>
    </location>
</feature>
<dbReference type="CDD" id="cd23408">
    <property type="entry name" value="beta-trefoil_Ricin_MRC2"/>
    <property type="match status" value="1"/>
</dbReference>
<dbReference type="InterPro" id="IPR001304">
    <property type="entry name" value="C-type_lectin-like"/>
</dbReference>
<evidence type="ECO:0000256" key="7">
    <source>
        <dbReference type="ARBA" id="ARBA00022734"/>
    </source>
</evidence>
<dbReference type="Gene3D" id="3.10.100.10">
    <property type="entry name" value="Mannose-Binding Protein A, subunit A"/>
    <property type="match status" value="8"/>
</dbReference>
<dbReference type="InterPro" id="IPR035992">
    <property type="entry name" value="Ricin_B-like_lectins"/>
</dbReference>
<evidence type="ECO:0000256" key="8">
    <source>
        <dbReference type="ARBA" id="ARBA00022737"/>
    </source>
</evidence>
<dbReference type="RefSeq" id="XP_025783267.1">
    <property type="nucleotide sequence ID" value="XM_025927482.1"/>
</dbReference>
<feature type="disulfide bond" evidence="18">
    <location>
        <begin position="198"/>
        <end position="225"/>
    </location>
</feature>
<dbReference type="PROSITE" id="PS50041">
    <property type="entry name" value="C_TYPE_LECTIN_2"/>
    <property type="match status" value="7"/>
</dbReference>
<dbReference type="GO" id="GO:0016020">
    <property type="term" value="C:membrane"/>
    <property type="evidence" value="ECO:0007669"/>
    <property type="project" value="UniProtKB-SubCell"/>
</dbReference>
<dbReference type="SUPFAM" id="SSF50370">
    <property type="entry name" value="Ricin B-like lectins"/>
    <property type="match status" value="1"/>
</dbReference>
<dbReference type="InterPro" id="IPR018378">
    <property type="entry name" value="C-type_lectin_CS"/>
</dbReference>
<dbReference type="SMART" id="SM00458">
    <property type="entry name" value="RICIN"/>
    <property type="match status" value="1"/>
</dbReference>
<dbReference type="FunFam" id="3.10.100.10:FF:000029">
    <property type="entry name" value="Mannose receptor C type 2"/>
    <property type="match status" value="1"/>
</dbReference>
<organism evidence="23 24">
    <name type="scientific">Puma concolor</name>
    <name type="common">Mountain lion</name>
    <name type="synonym">Felis concolor</name>
    <dbReference type="NCBI Taxonomy" id="9696"/>
    <lineage>
        <taxon>Eukaryota</taxon>
        <taxon>Metazoa</taxon>
        <taxon>Chordata</taxon>
        <taxon>Craniata</taxon>
        <taxon>Vertebrata</taxon>
        <taxon>Euteleostomi</taxon>
        <taxon>Mammalia</taxon>
        <taxon>Eutheria</taxon>
        <taxon>Laurasiatheria</taxon>
        <taxon>Carnivora</taxon>
        <taxon>Feliformia</taxon>
        <taxon>Felidae</taxon>
        <taxon>Felinae</taxon>
        <taxon>Puma</taxon>
    </lineage>
</organism>
<evidence type="ECO:0000256" key="4">
    <source>
        <dbReference type="ARBA" id="ARBA00022583"/>
    </source>
</evidence>
<dbReference type="Proteomes" id="UP000515131">
    <property type="component" value="Unplaced"/>
</dbReference>
<evidence type="ECO:0000313" key="24">
    <source>
        <dbReference type="RefSeq" id="XP_025783267.1"/>
    </source>
</evidence>
<evidence type="ECO:0000256" key="6">
    <source>
        <dbReference type="ARBA" id="ARBA00022729"/>
    </source>
</evidence>
<keyword evidence="5 20" id="KW-0812">Transmembrane</keyword>
<feature type="domain" description="C-type lectin" evidence="21">
    <location>
        <begin position="829"/>
        <end position="948"/>
    </location>
</feature>
<dbReference type="CDD" id="cd00037">
    <property type="entry name" value="CLECT"/>
    <property type="match status" value="6"/>
</dbReference>
<keyword evidence="6" id="KW-0732">Signal</keyword>
<dbReference type="KEGG" id="pcoo:112864453"/>
<dbReference type="InterPro" id="IPR016186">
    <property type="entry name" value="C-type_lectin-like/link_sf"/>
</dbReference>
<keyword evidence="13 18" id="KW-1015">Disulfide bond</keyword>
<name>A0A6P6I560_PUMCO</name>
<keyword evidence="8" id="KW-0677">Repeat</keyword>
<evidence type="ECO:0000313" key="23">
    <source>
        <dbReference type="Proteomes" id="UP000515131"/>
    </source>
</evidence>
<evidence type="ECO:0000256" key="16">
    <source>
        <dbReference type="ARBA" id="ARBA00070538"/>
    </source>
</evidence>
<evidence type="ECO:0000256" key="20">
    <source>
        <dbReference type="SAM" id="Phobius"/>
    </source>
</evidence>
<dbReference type="CDD" id="cd00062">
    <property type="entry name" value="FN2"/>
    <property type="match status" value="1"/>
</dbReference>
<gene>
    <name evidence="24" type="primary">MRC2</name>
</gene>
<dbReference type="InterPro" id="IPR013806">
    <property type="entry name" value="Kringle-like"/>
</dbReference>
<dbReference type="FunFam" id="3.10.100.10:FF:000018">
    <property type="entry name" value="Mannose receptor, C type 2"/>
    <property type="match status" value="1"/>
</dbReference>
<keyword evidence="2" id="KW-1017">Isopeptide bond</keyword>
<keyword evidence="11 20" id="KW-1133">Transmembrane helix</keyword>
<feature type="domain" description="C-type lectin" evidence="21">
    <location>
        <begin position="675"/>
        <end position="806"/>
    </location>
</feature>
<evidence type="ECO:0000256" key="2">
    <source>
        <dbReference type="ARBA" id="ARBA00022499"/>
    </source>
</evidence>
<sequence length="1307" mass="147511">MVEQKELEGQRLKVALAIKSQPGEPLGWHHALPSLPEPNVFLIFSHGLQGCLEAQGGQVRVSPACNASLPAQRWKWVSRNRLFNLGAMQCLGTGWPGTNTTASLGMYECDREALNLRWHCRTLGDQLSLLLGGRTGNTSKAGSPERGDQTRGGQWRIYGSDEDLCARPYYEVYTIQGNSHGKPCTIPFKYDNQWFHSCTSTGREDGHLWCATTQDYGKDERWGFCPIKSNDCETFWDKDQLTDSCYQFNFQSTLSWREAWASCEQQGADLLSITEIHEQTYINGLLTGYSSTLWIGLNDLDTSGGWQWSDNSPLKYLNWESDQPDNPSEENCGVIRTESSGGWQNRDCSIALPYVCKKKPNATAERPSPDVWANVKVECEPSWQPFQGHCYRLQAEKRSWQESKKACLRGGGDLLSIHSMAELEFITKQIKQEVEELWIGLNDLKLQMNFEWSDGSLVSFTHWHPFEPNNFRDSLEDCVTIWGPEGRWNDSPCNQSLPSICKKAGQLSQGAAEEDHGCRKGWTWHSPSCYWLGEDQVSYGEARRLCTHHGSQLVTITNRFEQAFVSSLIYNWDGEYFWTALQDLNSTGSFRWLSGDEVMYTHWNRDQPGYSRGGCVALATGSAMGLWEVKNCTAFRARYICRQSLGTPVTPELPGPDPTPSLTGSCPQGWGSDPKLRHCYKVFSSERLQDKKSWVQAQRACQDLGAQLLSLASYEEEHFVANMLNKIFGESEPEIHEQNWFWIGLNRRDPGAGQSWRWSDGLGFSYHNFDRSRHDDDDIRGCAVLDLASLQWVAMQCETQLDWICKIPRGTDVREPDVSPQGRREWLRFQEAEYKFFEHHSTWAQAQRICTWFQAELASVHSQAELDFLGHNLQKFSRGQEQHWWIGLHTAESDGRFRWTDGSIINFISWAPGKPRPIGKDKKCVYMTASREDWGDQRCLTALPYICKRSNSTGEPQPPDLPPTALGGCPSGWKQFLNKCFRIQGQDPQDRVKWSEAQFSCEQQEAQLVTIANPLEQGRGSRRYSWVSEEPLSYVSWQDGEPQQPGGCAYVDVDGAWRTTSCDTKLQGAVCGGNSGPPPPRRISYHGSCPQGLADSAWIPFREHCYSFHMELLLGHKEALQRCQRAGGAVLSILDEMENVFVWEHLQSSEGQSRGAWLGMNFNPKGGTLVWHDNTAVNYSNWGPPGLGPSMLSHNSCYWIQSSSGLWRPGACTNITMGVVCKLPRAEESSFSPSALPENPAALVVVLMAVLLLLALLTAALILYRRRQSAERGTFEGARYSRSASGPGEATEKNILVSDMEMNEQQE</sequence>
<feature type="domain" description="C-type lectin" evidence="21">
    <location>
        <begin position="525"/>
        <end position="632"/>
    </location>
</feature>
<dbReference type="Gene3D" id="2.80.10.50">
    <property type="match status" value="1"/>
</dbReference>
<feature type="transmembrane region" description="Helical" evidence="20">
    <location>
        <begin position="1241"/>
        <end position="1264"/>
    </location>
</feature>
<dbReference type="SMART" id="SM00034">
    <property type="entry name" value="CLECT"/>
    <property type="match status" value="7"/>
</dbReference>
<dbReference type="FunFam" id="2.10.10.10:FF:000001">
    <property type="entry name" value="Fibronectin 1a isoform 1"/>
    <property type="match status" value="1"/>
</dbReference>
<reference evidence="24" key="1">
    <citation type="submission" date="2025-08" db="UniProtKB">
        <authorList>
            <consortium name="RefSeq"/>
        </authorList>
    </citation>
    <scope>IDENTIFICATION</scope>
    <source>
        <tissue evidence="24">Blood</tissue>
    </source>
</reference>
<dbReference type="SUPFAM" id="SSF57440">
    <property type="entry name" value="Kringle-like"/>
    <property type="match status" value="1"/>
</dbReference>
<dbReference type="Pfam" id="PF00040">
    <property type="entry name" value="fn2"/>
    <property type="match status" value="1"/>
</dbReference>
<dbReference type="InterPro" id="IPR000772">
    <property type="entry name" value="Ricin_B_lectin"/>
</dbReference>
<evidence type="ECO:0000259" key="21">
    <source>
        <dbReference type="PROSITE" id="PS50041"/>
    </source>
</evidence>
<keyword evidence="4" id="KW-0254">Endocytosis</keyword>
<dbReference type="Gene3D" id="2.10.10.10">
    <property type="entry name" value="Fibronectin, type II, collagen-binding"/>
    <property type="match status" value="1"/>
</dbReference>
<keyword evidence="10" id="KW-0832">Ubl conjugation</keyword>
<feature type="domain" description="C-type lectin" evidence="21">
    <location>
        <begin position="241"/>
        <end position="357"/>
    </location>
</feature>
<feature type="region of interest" description="Disordered" evidence="19">
    <location>
        <begin position="1276"/>
        <end position="1307"/>
    </location>
</feature>
<feature type="domain" description="Fibronectin type-II" evidence="22">
    <location>
        <begin position="179"/>
        <end position="227"/>
    </location>
</feature>
<keyword evidence="15" id="KW-0325">Glycoprotein</keyword>
<evidence type="ECO:0000256" key="9">
    <source>
        <dbReference type="ARBA" id="ARBA00022837"/>
    </source>
</evidence>
<dbReference type="InterPro" id="IPR033989">
    <property type="entry name" value="CD209-like_CTLD"/>
</dbReference>
<evidence type="ECO:0000256" key="14">
    <source>
        <dbReference type="ARBA" id="ARBA00023170"/>
    </source>
</evidence>
<feature type="domain" description="C-type lectin" evidence="21">
    <location>
        <begin position="1101"/>
        <end position="1212"/>
    </location>
</feature>
<evidence type="ECO:0000256" key="19">
    <source>
        <dbReference type="SAM" id="MobiDB-lite"/>
    </source>
</evidence>
<dbReference type="InterPro" id="IPR000562">
    <property type="entry name" value="FN_type2_dom"/>
</dbReference>
<dbReference type="FunFam" id="2.80.10.50:FF:000035">
    <property type="entry name" value="Mannose receptor C type 2"/>
    <property type="match status" value="1"/>
</dbReference>
<dbReference type="SMART" id="SM00059">
    <property type="entry name" value="FN2"/>
    <property type="match status" value="1"/>
</dbReference>
<dbReference type="CDD" id="cd03590">
    <property type="entry name" value="CLECT_DC-SIGN_like"/>
    <property type="match status" value="1"/>
</dbReference>
<evidence type="ECO:0000256" key="12">
    <source>
        <dbReference type="ARBA" id="ARBA00023136"/>
    </source>
</evidence>
<dbReference type="FunFam" id="3.10.100.10:FF:000019">
    <property type="entry name" value="Mannose receptor C type 2"/>
    <property type="match status" value="1"/>
</dbReference>
<dbReference type="SUPFAM" id="SSF56436">
    <property type="entry name" value="C-type lectin-like"/>
    <property type="match status" value="7"/>
</dbReference>
<evidence type="ECO:0000256" key="3">
    <source>
        <dbReference type="ARBA" id="ARBA00022553"/>
    </source>
</evidence>
<dbReference type="InterPro" id="IPR050111">
    <property type="entry name" value="C-type_lectin/snaclec_domain"/>
</dbReference>
<dbReference type="InterPro" id="IPR036943">
    <property type="entry name" value="FN_type2_sf"/>
</dbReference>
<dbReference type="FunFam" id="3.10.100.10:FF:000021">
    <property type="entry name" value="Mannose receptor C type 2"/>
    <property type="match status" value="1"/>
</dbReference>
<evidence type="ECO:0000259" key="22">
    <source>
        <dbReference type="PROSITE" id="PS51092"/>
    </source>
</evidence>
<protein>
    <recommendedName>
        <fullName evidence="16">C-type mannose receptor 2</fullName>
    </recommendedName>
    <alternativeName>
        <fullName evidence="17">Macrophage mannose receptor 2</fullName>
    </alternativeName>
</protein>
<evidence type="ECO:0000256" key="10">
    <source>
        <dbReference type="ARBA" id="ARBA00022843"/>
    </source>
</evidence>
<evidence type="ECO:0000256" key="17">
    <source>
        <dbReference type="ARBA" id="ARBA00082299"/>
    </source>
</evidence>
<dbReference type="GeneID" id="112864453"/>
<dbReference type="GO" id="GO:0006897">
    <property type="term" value="P:endocytosis"/>
    <property type="evidence" value="ECO:0007669"/>
    <property type="project" value="UniProtKB-KW"/>
</dbReference>
<dbReference type="FunFam" id="3.10.100.10:FF:000026">
    <property type="entry name" value="C-type mannose receptor 2"/>
    <property type="match status" value="1"/>
</dbReference>
<evidence type="ECO:0000256" key="13">
    <source>
        <dbReference type="ARBA" id="ARBA00023157"/>
    </source>
</evidence>
<dbReference type="Pfam" id="PF24562">
    <property type="entry name" value="CysR_MRC2_N"/>
    <property type="match status" value="1"/>
</dbReference>
<accession>A0A6P6I560</accession>
<dbReference type="CTD" id="9902"/>
<keyword evidence="12 20" id="KW-0472">Membrane</keyword>
<evidence type="ECO:0000256" key="15">
    <source>
        <dbReference type="ARBA" id="ARBA00023180"/>
    </source>
</evidence>
<dbReference type="PROSITE" id="PS51092">
    <property type="entry name" value="FN2_2"/>
    <property type="match status" value="1"/>
</dbReference>
<dbReference type="PRINTS" id="PR00013">
    <property type="entry name" value="FNTYPEII"/>
</dbReference>
<dbReference type="PANTHER" id="PTHR22803">
    <property type="entry name" value="MANNOSE, PHOSPHOLIPASE, LECTIN RECEPTOR RELATED"/>
    <property type="match status" value="1"/>
</dbReference>
<keyword evidence="9" id="KW-0106">Calcium</keyword>
<keyword evidence="7" id="KW-0430">Lectin</keyword>
<dbReference type="PROSITE" id="PS00023">
    <property type="entry name" value="FN2_1"/>
    <property type="match status" value="1"/>
</dbReference>
<feature type="disulfide bond" evidence="18">
    <location>
        <begin position="184"/>
        <end position="210"/>
    </location>
</feature>
<feature type="region of interest" description="Disordered" evidence="19">
    <location>
        <begin position="134"/>
        <end position="153"/>
    </location>
</feature>
<dbReference type="Pfam" id="PF00059">
    <property type="entry name" value="Lectin_C"/>
    <property type="match status" value="6"/>
</dbReference>
<dbReference type="PROSITE" id="PS50231">
    <property type="entry name" value="RICIN_B_LECTIN"/>
    <property type="match status" value="1"/>
</dbReference>
<evidence type="ECO:0000256" key="1">
    <source>
        <dbReference type="ARBA" id="ARBA00004167"/>
    </source>
</evidence>